<evidence type="ECO:0000256" key="1">
    <source>
        <dbReference type="SAM" id="Phobius"/>
    </source>
</evidence>
<feature type="transmembrane region" description="Helical" evidence="1">
    <location>
        <begin position="20"/>
        <end position="41"/>
    </location>
</feature>
<dbReference type="InterPro" id="IPR017853">
    <property type="entry name" value="GH"/>
</dbReference>
<evidence type="ECO:0000313" key="3">
    <source>
        <dbReference type="Proteomes" id="UP000501452"/>
    </source>
</evidence>
<dbReference type="SUPFAM" id="SSF51445">
    <property type="entry name" value="(Trans)glycosidases"/>
    <property type="match status" value="1"/>
</dbReference>
<accession>A0A6G8Q596</accession>
<keyword evidence="1" id="KW-0472">Membrane</keyword>
<keyword evidence="3" id="KW-1185">Reference proteome</keyword>
<gene>
    <name evidence="2" type="ORF">GBA63_02445</name>
</gene>
<evidence type="ECO:0008006" key="4">
    <source>
        <dbReference type="Google" id="ProtNLM"/>
    </source>
</evidence>
<dbReference type="Gene3D" id="3.20.20.80">
    <property type="entry name" value="Glycosidases"/>
    <property type="match status" value="1"/>
</dbReference>
<proteinExistence type="predicted"/>
<protein>
    <recommendedName>
        <fullName evidence="4">Family 2 glycosyl transferase</fullName>
    </recommendedName>
</protein>
<evidence type="ECO:0000313" key="2">
    <source>
        <dbReference type="EMBL" id="QIN81613.1"/>
    </source>
</evidence>
<sequence length="775" mass="88282">MYQHYETRRRSGLGARLARLLALIAVLVAAVAAVVVILGWGEVERPVSEVDGIKQVSTVKDANLAVYDGKGWESRYWDGMNMGASLPGHSPGELAPTREDYMRWFPQMKEMNVDVVRVYTILNPEFYDALADFNADREDPLWVIHGVWSPEEELIGEDEQGHDAYKGHITKDFRAEIRDAVRVVHGDADLPERTGHASGRFRSDISEYMLGWMVGTEWFPYAVKETNEANAGMEPYSGEYFRATDDARPFESWLAWMLDTLAEEEMEYGWQHPASFTNWPTTDPLNHPNEANEQEDLVPVDPMHVEPTPAWKAGYFSQYHVYPYYPDFMRFEPKYTSYTNEEGEKDPYAGYLNELRAHHEGIPLFIGEFGLPTSRGMAHRGPLGRDQGYHTEQEQGEMVSGMREVMRDEGLDGSALFAWTDEWFKFTWNTLELELPTDRRDRWRNRLTNEEQFGVISSESGESEEETIHVDGETDDWERISGGPDGIGDTVDWLSDRISGQASGVEEQEHDEFDMSVSHDAAYLYLRFDKKRGDWDFTRDELDVGFGTLGEGAETADAAPGLTFPDGGIQTLLRMKGEDDSRMLVNSGYDQFTYQWAYNSDDYLPLPDASRDPAAGDFLPWKLALSRPIFLPQTKEKIPFDDVEVGRMTEGITDPSSPEFDNLADWQAKGDVLEVRIPWMLMGFTDPSSLRVLDYPFKAGGLRATEVPGLRIYPSLRPAGETGEEEVQRLDYFWDDWEDPAFHERKKKSFPILREAYAGREPVKETGGSEVAAKR</sequence>
<reference evidence="2 3" key="1">
    <citation type="submission" date="2019-10" db="EMBL/GenBank/DDBJ databases">
        <title>Rubrobacter sp nov SCSIO 52090 isolated from a deep-sea sediment in the South China Sea.</title>
        <authorList>
            <person name="Chen R.W."/>
        </authorList>
    </citation>
    <scope>NUCLEOTIDE SEQUENCE [LARGE SCALE GENOMIC DNA]</scope>
    <source>
        <strain evidence="2 3">SCSIO 52909</strain>
    </source>
</reference>
<dbReference type="RefSeq" id="WP_166173160.1">
    <property type="nucleotide sequence ID" value="NZ_CP045119.1"/>
</dbReference>
<keyword evidence="1" id="KW-1133">Transmembrane helix</keyword>
<dbReference type="KEGG" id="rub:GBA63_02445"/>
<name>A0A6G8Q596_9ACTN</name>
<organism evidence="2 3">
    <name type="scientific">Rubrobacter tropicus</name>
    <dbReference type="NCBI Taxonomy" id="2653851"/>
    <lineage>
        <taxon>Bacteria</taxon>
        <taxon>Bacillati</taxon>
        <taxon>Actinomycetota</taxon>
        <taxon>Rubrobacteria</taxon>
        <taxon>Rubrobacterales</taxon>
        <taxon>Rubrobacteraceae</taxon>
        <taxon>Rubrobacter</taxon>
    </lineage>
</organism>
<keyword evidence="1" id="KW-0812">Transmembrane</keyword>
<dbReference type="Proteomes" id="UP000501452">
    <property type="component" value="Chromosome"/>
</dbReference>
<dbReference type="EMBL" id="CP045119">
    <property type="protein sequence ID" value="QIN81613.1"/>
    <property type="molecule type" value="Genomic_DNA"/>
</dbReference>
<dbReference type="AlphaFoldDB" id="A0A6G8Q596"/>